<protein>
    <submittedName>
        <fullName evidence="1">Uncharacterized protein</fullName>
    </submittedName>
</protein>
<organism evidence="1 2">
    <name type="scientific">Fictibacillus phosphorivorans</name>
    <dbReference type="NCBI Taxonomy" id="1221500"/>
    <lineage>
        <taxon>Bacteria</taxon>
        <taxon>Bacillati</taxon>
        <taxon>Bacillota</taxon>
        <taxon>Bacilli</taxon>
        <taxon>Bacillales</taxon>
        <taxon>Fictibacillaceae</taxon>
        <taxon>Fictibacillus</taxon>
    </lineage>
</organism>
<evidence type="ECO:0000313" key="2">
    <source>
        <dbReference type="Proteomes" id="UP000076567"/>
    </source>
</evidence>
<proteinExistence type="predicted"/>
<keyword evidence="2" id="KW-1185">Reference proteome</keyword>
<reference evidence="2" key="1">
    <citation type="submission" date="2016-01" db="EMBL/GenBank/DDBJ databases">
        <title>Draft genome of Chromobacterium sp. F49.</title>
        <authorList>
            <person name="Hong K.W."/>
        </authorList>
    </citation>
    <scope>NUCLEOTIDE SEQUENCE [LARGE SCALE GENOMIC DNA]</scope>
    <source>
        <strain evidence="2">P7IIIA</strain>
    </source>
</reference>
<gene>
    <name evidence="1" type="ORF">AWM68_17275</name>
</gene>
<name>A0A165NW64_9BACL</name>
<dbReference type="RefSeq" id="WP_066238283.1">
    <property type="nucleotide sequence ID" value="NZ_LRFC01000006.1"/>
</dbReference>
<dbReference type="Proteomes" id="UP000076567">
    <property type="component" value="Unassembled WGS sequence"/>
</dbReference>
<dbReference type="OrthoDB" id="2087106at2"/>
<evidence type="ECO:0000313" key="1">
    <source>
        <dbReference type="EMBL" id="KZE67925.1"/>
    </source>
</evidence>
<comment type="caution">
    <text evidence="1">The sequence shown here is derived from an EMBL/GenBank/DDBJ whole genome shotgun (WGS) entry which is preliminary data.</text>
</comment>
<dbReference type="AlphaFoldDB" id="A0A165NW64"/>
<sequence length="99" mass="11529">MGGLYTKENDTIVEMINTRILVQPDNQDLILVKCDWFKVDENEYMPTLSLSEIAKQLEVVYGDNLFIDVWVELGLAGYIYRYNSMDKTWSEHGRTRGFA</sequence>
<dbReference type="EMBL" id="LRFC01000006">
    <property type="protein sequence ID" value="KZE67925.1"/>
    <property type="molecule type" value="Genomic_DNA"/>
</dbReference>
<accession>A0A165NW64</accession>